<reference evidence="5" key="2">
    <citation type="submission" date="2025-08" db="UniProtKB">
        <authorList>
            <consortium name="Ensembl"/>
        </authorList>
    </citation>
    <scope>IDENTIFICATION</scope>
</reference>
<dbReference type="GO" id="GO:0030246">
    <property type="term" value="F:carbohydrate binding"/>
    <property type="evidence" value="ECO:0007669"/>
    <property type="project" value="UniProtKB-KW"/>
</dbReference>
<dbReference type="InterPro" id="IPR001304">
    <property type="entry name" value="C-type_lectin-like"/>
</dbReference>
<dbReference type="AlphaFoldDB" id="G3N837"/>
<dbReference type="Ensembl" id="ENSGACT00000001472.2">
    <property type="protein sequence ID" value="ENSGACP00000001471.2"/>
    <property type="gene ID" value="ENSGACG00000001133.2"/>
</dbReference>
<dbReference type="InterPro" id="IPR016186">
    <property type="entry name" value="C-type_lectin-like/link_sf"/>
</dbReference>
<feature type="transmembrane region" description="Helical" evidence="3">
    <location>
        <begin position="35"/>
        <end position="54"/>
    </location>
</feature>
<sequence>MTTEYHDNLENDNNSFWNKEPAPVYFSGVSRSRRWLFPGLTATIILILIIAFGASSETHTHTHTHTRNINLGSLVPFLNLTTDAAKDIPLLKFAVESNTDQLTSVGEALKQLSTLDSISRTVAALKCSLERVINNSSATGGCCPIDWERFGSSCYFFSKTMLSWNGASDWCNGHESHLIILIHDDEWDFVRPRASGVFYWVGLTDGRTGTWEWVNQTPYIMNRRHWSPGQPDSWTEHNLGIGNEDCAHLLSNGRLNDLHCSSRLRFICQRHTKPHVSVFLRLTSSVGTNETKTGSTTNPKKFGC</sequence>
<keyword evidence="3" id="KW-0812">Transmembrane</keyword>
<protein>
    <recommendedName>
        <fullName evidence="4">C-type lectin domain-containing protein</fullName>
    </recommendedName>
</protein>
<dbReference type="Bgee" id="ENSGACG00000001133">
    <property type="expression patterns" value="Expressed in liver and 1 other cell type or tissue"/>
</dbReference>
<dbReference type="CDD" id="cd03590">
    <property type="entry name" value="CLECT_DC-SIGN_like"/>
    <property type="match status" value="1"/>
</dbReference>
<keyword evidence="2" id="KW-1015">Disulfide bond</keyword>
<keyword evidence="1" id="KW-0430">Lectin</keyword>
<keyword evidence="3" id="KW-1133">Transmembrane helix</keyword>
<dbReference type="InParanoid" id="G3N837"/>
<reference evidence="5" key="3">
    <citation type="submission" date="2025-09" db="UniProtKB">
        <authorList>
            <consortium name="Ensembl"/>
        </authorList>
    </citation>
    <scope>IDENTIFICATION</scope>
</reference>
<accession>G3N837</accession>
<dbReference type="STRING" id="69293.ENSGACP00000001471"/>
<dbReference type="OMA" id="WACERPL"/>
<dbReference type="eggNOG" id="KOG4297">
    <property type="taxonomic scope" value="Eukaryota"/>
</dbReference>
<name>G3N837_GASAC</name>
<reference evidence="5 6" key="1">
    <citation type="journal article" date="2021" name="G3 (Bethesda)">
        <title>Improved contiguity of the threespine stickleback genome using long-read sequencing.</title>
        <authorList>
            <person name="Nath S."/>
            <person name="Shaw D.E."/>
            <person name="White M.A."/>
        </authorList>
    </citation>
    <scope>NUCLEOTIDE SEQUENCE [LARGE SCALE GENOMIC DNA]</scope>
    <source>
        <strain evidence="5 6">Lake Benthic</strain>
    </source>
</reference>
<keyword evidence="6" id="KW-1185">Reference proteome</keyword>
<evidence type="ECO:0000313" key="5">
    <source>
        <dbReference type="Ensembl" id="ENSGACP00000001471.2"/>
    </source>
</evidence>
<dbReference type="PROSITE" id="PS50041">
    <property type="entry name" value="C_TYPE_LECTIN_2"/>
    <property type="match status" value="1"/>
</dbReference>
<dbReference type="Pfam" id="PF00059">
    <property type="entry name" value="Lectin_C"/>
    <property type="match status" value="1"/>
</dbReference>
<evidence type="ECO:0000256" key="2">
    <source>
        <dbReference type="ARBA" id="ARBA00023157"/>
    </source>
</evidence>
<dbReference type="InterPro" id="IPR016187">
    <property type="entry name" value="CTDL_fold"/>
</dbReference>
<evidence type="ECO:0000313" key="6">
    <source>
        <dbReference type="Proteomes" id="UP000007635"/>
    </source>
</evidence>
<keyword evidence="3" id="KW-0472">Membrane</keyword>
<dbReference type="InterPro" id="IPR018378">
    <property type="entry name" value="C-type_lectin_CS"/>
</dbReference>
<dbReference type="PANTHER" id="PTHR22803">
    <property type="entry name" value="MANNOSE, PHOSPHOLIPASE, LECTIN RECEPTOR RELATED"/>
    <property type="match status" value="1"/>
</dbReference>
<dbReference type="PROSITE" id="PS00615">
    <property type="entry name" value="C_TYPE_LECTIN_1"/>
    <property type="match status" value="1"/>
</dbReference>
<feature type="domain" description="C-type lectin" evidence="4">
    <location>
        <begin position="150"/>
        <end position="269"/>
    </location>
</feature>
<dbReference type="Gene3D" id="3.10.100.10">
    <property type="entry name" value="Mannose-Binding Protein A, subunit A"/>
    <property type="match status" value="1"/>
</dbReference>
<organism evidence="5 6">
    <name type="scientific">Gasterosteus aculeatus aculeatus</name>
    <name type="common">three-spined stickleback</name>
    <dbReference type="NCBI Taxonomy" id="481459"/>
    <lineage>
        <taxon>Eukaryota</taxon>
        <taxon>Metazoa</taxon>
        <taxon>Chordata</taxon>
        <taxon>Craniata</taxon>
        <taxon>Vertebrata</taxon>
        <taxon>Euteleostomi</taxon>
        <taxon>Actinopterygii</taxon>
        <taxon>Neopterygii</taxon>
        <taxon>Teleostei</taxon>
        <taxon>Neoteleostei</taxon>
        <taxon>Acanthomorphata</taxon>
        <taxon>Eupercaria</taxon>
        <taxon>Perciformes</taxon>
        <taxon>Cottioidei</taxon>
        <taxon>Gasterosteales</taxon>
        <taxon>Gasterosteidae</taxon>
        <taxon>Gasterosteus</taxon>
    </lineage>
</organism>
<dbReference type="SMART" id="SM00034">
    <property type="entry name" value="CLECT"/>
    <property type="match status" value="1"/>
</dbReference>
<dbReference type="SUPFAM" id="SSF56436">
    <property type="entry name" value="C-type lectin-like"/>
    <property type="match status" value="1"/>
</dbReference>
<proteinExistence type="predicted"/>
<dbReference type="Proteomes" id="UP000007635">
    <property type="component" value="Chromosome VII"/>
</dbReference>
<dbReference type="InterPro" id="IPR033989">
    <property type="entry name" value="CD209-like_CTLD"/>
</dbReference>
<evidence type="ECO:0000259" key="4">
    <source>
        <dbReference type="PROSITE" id="PS50041"/>
    </source>
</evidence>
<dbReference type="InterPro" id="IPR050111">
    <property type="entry name" value="C-type_lectin/snaclec_domain"/>
</dbReference>
<evidence type="ECO:0000256" key="3">
    <source>
        <dbReference type="SAM" id="Phobius"/>
    </source>
</evidence>
<evidence type="ECO:0000256" key="1">
    <source>
        <dbReference type="ARBA" id="ARBA00022734"/>
    </source>
</evidence>
<dbReference type="GeneTree" id="ENSGT00940000165297"/>